<dbReference type="GO" id="GO:0016757">
    <property type="term" value="F:glycosyltransferase activity"/>
    <property type="evidence" value="ECO:0007669"/>
    <property type="project" value="TreeGrafter"/>
</dbReference>
<evidence type="ECO:0000256" key="1">
    <source>
        <dbReference type="ARBA" id="ARBA00021292"/>
    </source>
</evidence>
<dbReference type="AlphaFoldDB" id="A0A4R9A5Q8"/>
<sequence length="423" mass="45646">MRRVRSAAGASRSTVLVQLNNLALGGTQINAVDLASALIPHGFDSVLMGPRDTILAGPSLFDVARDRGIQVEIFDRPTTTIAGARLLSRRARECGADIVHVYGTGNARSAYWGPALLARRPLVLTVYEMAVSEQEFASPPLVVGTGYLIDDLRARPGQTRLVSPPVDLERDRVEAVDTADFLRVTAGTSSRAVRIVAVTRLDEEMKALSVEIAIRAVDRSVRHDLMLVIVGTGDAEIRLRALGRQVNERLGRRAIVFAGPLADPRAAYASADLVLGMGGSAARALAFGRPLIVQGEFGWSQTFMPSTAAALFRNSFWSDERPPHPVDDLVRQVEILAADPAARKQLGVFGRDFSVGHFGLEAMAARLAGVYAGARRAYRARDWARDLDLEWAAVSRARLARLHAPRGATPPTRGAELVEGHAS</sequence>
<dbReference type="RefSeq" id="WP_134518864.1">
    <property type="nucleotide sequence ID" value="NZ_SOHE01000031.1"/>
</dbReference>
<evidence type="ECO:0000313" key="3">
    <source>
        <dbReference type="Proteomes" id="UP000297447"/>
    </source>
</evidence>
<dbReference type="PANTHER" id="PTHR45947:SF3">
    <property type="entry name" value="SULFOQUINOVOSYL TRANSFERASE SQD2"/>
    <property type="match status" value="1"/>
</dbReference>
<dbReference type="SUPFAM" id="SSF53756">
    <property type="entry name" value="UDP-Glycosyltransferase/glycogen phosphorylase"/>
    <property type="match status" value="1"/>
</dbReference>
<dbReference type="OrthoDB" id="3861448at2"/>
<reference evidence="2 3" key="1">
    <citation type="submission" date="2019-03" db="EMBL/GenBank/DDBJ databases">
        <title>Genomics of glacier-inhabiting Cryobacterium strains.</title>
        <authorList>
            <person name="Liu Q."/>
            <person name="Xin Y.-H."/>
        </authorList>
    </citation>
    <scope>NUCLEOTIDE SEQUENCE [LARGE SCALE GENOMIC DNA]</scope>
    <source>
        <strain evidence="2 3">Hh14</strain>
    </source>
</reference>
<dbReference type="InterPro" id="IPR050194">
    <property type="entry name" value="Glycosyltransferase_grp1"/>
</dbReference>
<proteinExistence type="predicted"/>
<comment type="caution">
    <text evidence="2">The sequence shown here is derived from an EMBL/GenBank/DDBJ whole genome shotgun (WGS) entry which is preliminary data.</text>
</comment>
<protein>
    <recommendedName>
        <fullName evidence="1">D-inositol 3-phosphate glycosyltransferase</fullName>
    </recommendedName>
</protein>
<accession>A0A4R9A5Q8</accession>
<dbReference type="EMBL" id="SOHE01000031">
    <property type="protein sequence ID" value="TFD52126.1"/>
    <property type="molecule type" value="Genomic_DNA"/>
</dbReference>
<dbReference type="Pfam" id="PF13692">
    <property type="entry name" value="Glyco_trans_1_4"/>
    <property type="match status" value="1"/>
</dbReference>
<keyword evidence="2" id="KW-0808">Transferase</keyword>
<dbReference type="Gene3D" id="3.40.50.2000">
    <property type="entry name" value="Glycogen Phosphorylase B"/>
    <property type="match status" value="2"/>
</dbReference>
<keyword evidence="3" id="KW-1185">Reference proteome</keyword>
<name>A0A4R9A5Q8_9MICO</name>
<dbReference type="PANTHER" id="PTHR45947">
    <property type="entry name" value="SULFOQUINOVOSYL TRANSFERASE SQD2"/>
    <property type="match status" value="1"/>
</dbReference>
<dbReference type="Proteomes" id="UP000297447">
    <property type="component" value="Unassembled WGS sequence"/>
</dbReference>
<gene>
    <name evidence="2" type="ORF">E3T55_07005</name>
</gene>
<organism evidence="2 3">
    <name type="scientific">Cryobacterium frigoriphilum</name>
    <dbReference type="NCBI Taxonomy" id="1259150"/>
    <lineage>
        <taxon>Bacteria</taxon>
        <taxon>Bacillati</taxon>
        <taxon>Actinomycetota</taxon>
        <taxon>Actinomycetes</taxon>
        <taxon>Micrococcales</taxon>
        <taxon>Microbacteriaceae</taxon>
        <taxon>Cryobacterium</taxon>
    </lineage>
</organism>
<evidence type="ECO:0000313" key="2">
    <source>
        <dbReference type="EMBL" id="TFD52126.1"/>
    </source>
</evidence>